<dbReference type="PANTHER" id="PTHR11575">
    <property type="entry name" value="5'-NUCLEOTIDASE-RELATED"/>
    <property type="match status" value="1"/>
</dbReference>
<dbReference type="InterPro" id="IPR004843">
    <property type="entry name" value="Calcineurin-like_PHP"/>
</dbReference>
<dbReference type="SUPFAM" id="SSF55816">
    <property type="entry name" value="5'-nucleotidase (syn. UDP-sugar hydrolase), C-terminal domain"/>
    <property type="match status" value="1"/>
</dbReference>
<gene>
    <name evidence="5" type="ORF">EYB53_021855</name>
</gene>
<dbReference type="InterPro" id="IPR006311">
    <property type="entry name" value="TAT_signal"/>
</dbReference>
<protein>
    <submittedName>
        <fullName evidence="5">5'-nucleotidase C-terminal domain-containing protein</fullName>
    </submittedName>
</protein>
<dbReference type="InterPro" id="IPR006179">
    <property type="entry name" value="5_nucleotidase/apyrase"/>
</dbReference>
<dbReference type="InterPro" id="IPR006146">
    <property type="entry name" value="5'-Nucleotdase_CS"/>
</dbReference>
<dbReference type="EMBL" id="SIJK02000066">
    <property type="protein sequence ID" value="MBP1468372.1"/>
    <property type="molecule type" value="Genomic_DNA"/>
</dbReference>
<dbReference type="SUPFAM" id="SSF56300">
    <property type="entry name" value="Metallo-dependent phosphatases"/>
    <property type="match status" value="1"/>
</dbReference>
<sequence>MTRMSRRTFLRGTVALGAGAILYKFANGWSIATAANGDEAYQLRIVHTNDHHARIEPTLSVTIASGVTRDLGGVSRRKTLFDQIIADNTPPAGIPRDLLFLDAGDVFQGTLYFNQYQGQADLEFYNQLGYAAMAIGNHEFDSGDQVLADFIAGANFPILAANITAGAASPLAALYEEGSVTGGKWGPWTIIDNTATGGKKIGIFSLTTADTANISSPSAAVTFNGAYVTVAQDRIDRLRTDLGCDIVIALTHISYLDDVALAEGVRGLNLIVGGHSHSSLLNAAQSTQPTGAPRVDGPYPTVVEDLDGKSVVVVTDWEHGKWVGDLLVSFTATNEIREVVSDATLIRPVWAGGIRDGRELIAGEGAEIPTNAAFETRIAELAGPLDELRRTKIGETTVLLSNASSVVREREAPLGNLVADALRELALGFGGNPQNFPIVTIINGGGLRSTIPVGDITVGSMLEVLPFGNTVALVDLTGAQLLAALENGVSALGGTAGTGRFAQVAGLRFTFARTRLPAIQGNPSGTPPVAAQRGERIIGVEVLEGDTFQPLDLQKVYRVVTNDFMVRGGDSYFVFTAGGDRADPTVGGGTNQVDTKLLMVDAVIDYIRAQPDGIVSPEVEGRITEIRYAYLPFVAQPTAAVPEFATVR</sequence>
<proteinExistence type="inferred from homology"/>
<feature type="domain" description="Calcineurin-like phosphoesterase" evidence="3">
    <location>
        <begin position="43"/>
        <end position="278"/>
    </location>
</feature>
<dbReference type="RefSeq" id="WP_205712727.1">
    <property type="nucleotide sequence ID" value="NZ_SIJK02000066.1"/>
</dbReference>
<dbReference type="Pfam" id="PF02872">
    <property type="entry name" value="5_nucleotid_C"/>
    <property type="match status" value="1"/>
</dbReference>
<dbReference type="PROSITE" id="PS51318">
    <property type="entry name" value="TAT"/>
    <property type="match status" value="1"/>
</dbReference>
<comment type="similarity">
    <text evidence="2">Belongs to the 5'-nucleotidase family.</text>
</comment>
<keyword evidence="2" id="KW-0378">Hydrolase</keyword>
<dbReference type="InterPro" id="IPR029052">
    <property type="entry name" value="Metallo-depent_PP-like"/>
</dbReference>
<dbReference type="PANTHER" id="PTHR11575:SF24">
    <property type="entry name" value="5'-NUCLEOTIDASE"/>
    <property type="match status" value="1"/>
</dbReference>
<evidence type="ECO:0000313" key="5">
    <source>
        <dbReference type="EMBL" id="MBP1468372.1"/>
    </source>
</evidence>
<evidence type="ECO:0000256" key="2">
    <source>
        <dbReference type="RuleBase" id="RU362119"/>
    </source>
</evidence>
<accession>A0ABS4DG25</accession>
<dbReference type="PROSITE" id="PS00786">
    <property type="entry name" value="5_NUCLEOTIDASE_2"/>
    <property type="match status" value="1"/>
</dbReference>
<keyword evidence="2" id="KW-0547">Nucleotide-binding</keyword>
<dbReference type="Gene3D" id="3.60.21.10">
    <property type="match status" value="1"/>
</dbReference>
<name>A0ABS4DG25_9CHLR</name>
<dbReference type="InterPro" id="IPR008334">
    <property type="entry name" value="5'-Nucleotdase_C"/>
</dbReference>
<dbReference type="Pfam" id="PF00149">
    <property type="entry name" value="Metallophos"/>
    <property type="match status" value="1"/>
</dbReference>
<dbReference type="PRINTS" id="PR01607">
    <property type="entry name" value="APYRASEFAMLY"/>
</dbReference>
<evidence type="ECO:0000259" key="4">
    <source>
        <dbReference type="Pfam" id="PF02872"/>
    </source>
</evidence>
<keyword evidence="6" id="KW-1185">Reference proteome</keyword>
<dbReference type="InterPro" id="IPR036907">
    <property type="entry name" value="5'-Nucleotdase_C_sf"/>
</dbReference>
<dbReference type="Proteomes" id="UP001193081">
    <property type="component" value="Unassembled WGS sequence"/>
</dbReference>
<keyword evidence="1" id="KW-0732">Signal</keyword>
<dbReference type="Gene3D" id="3.90.780.10">
    <property type="entry name" value="5'-Nucleotidase, C-terminal domain"/>
    <property type="match status" value="1"/>
</dbReference>
<evidence type="ECO:0000313" key="6">
    <source>
        <dbReference type="Proteomes" id="UP001193081"/>
    </source>
</evidence>
<organism evidence="5 6">
    <name type="scientific">Candidatus Chloroploca mongolica</name>
    <dbReference type="NCBI Taxonomy" id="2528176"/>
    <lineage>
        <taxon>Bacteria</taxon>
        <taxon>Bacillati</taxon>
        <taxon>Chloroflexota</taxon>
        <taxon>Chloroflexia</taxon>
        <taxon>Chloroflexales</taxon>
        <taxon>Chloroflexineae</taxon>
        <taxon>Oscillochloridaceae</taxon>
        <taxon>Candidatus Chloroploca</taxon>
    </lineage>
</organism>
<evidence type="ECO:0000259" key="3">
    <source>
        <dbReference type="Pfam" id="PF00149"/>
    </source>
</evidence>
<feature type="domain" description="5'-Nucleotidase C-terminal" evidence="4">
    <location>
        <begin position="392"/>
        <end position="575"/>
    </location>
</feature>
<dbReference type="PROSITE" id="PS00785">
    <property type="entry name" value="5_NUCLEOTIDASE_1"/>
    <property type="match status" value="1"/>
</dbReference>
<reference evidence="5 6" key="1">
    <citation type="submission" date="2021-03" db="EMBL/GenBank/DDBJ databases">
        <authorList>
            <person name="Grouzdev D.S."/>
        </authorList>
    </citation>
    <scope>NUCLEOTIDE SEQUENCE [LARGE SCALE GENOMIC DNA]</scope>
    <source>
        <strain evidence="5 6">M50-1</strain>
    </source>
</reference>
<comment type="caution">
    <text evidence="5">The sequence shown here is derived from an EMBL/GenBank/DDBJ whole genome shotgun (WGS) entry which is preliminary data.</text>
</comment>
<evidence type="ECO:0000256" key="1">
    <source>
        <dbReference type="ARBA" id="ARBA00022729"/>
    </source>
</evidence>